<dbReference type="Proteomes" id="UP000521943">
    <property type="component" value="Unassembled WGS sequence"/>
</dbReference>
<dbReference type="EMBL" id="JACGCI010000050">
    <property type="protein sequence ID" value="KAF6751417.1"/>
    <property type="molecule type" value="Genomic_DNA"/>
</dbReference>
<dbReference type="GO" id="GO:0008270">
    <property type="term" value="F:zinc ion binding"/>
    <property type="evidence" value="ECO:0007669"/>
    <property type="project" value="UniProtKB-KW"/>
</dbReference>
<dbReference type="PROSITE" id="PS50865">
    <property type="entry name" value="ZF_MYND_2"/>
    <property type="match status" value="1"/>
</dbReference>
<dbReference type="InterPro" id="IPR002893">
    <property type="entry name" value="Znf_MYND"/>
</dbReference>
<accession>A0A8H6HS41</accession>
<evidence type="ECO:0000256" key="1">
    <source>
        <dbReference type="ARBA" id="ARBA00022723"/>
    </source>
</evidence>
<evidence type="ECO:0000259" key="5">
    <source>
        <dbReference type="PROSITE" id="PS50865"/>
    </source>
</evidence>
<dbReference type="AlphaFoldDB" id="A0A8H6HS41"/>
<sequence length="402" mass="44842">MVIRLAHCRCHNLTQGRGPEAVEQLKKLHGSRRDHMSEENNVIRGIFAIRNTVDFLITLITVALSSLTTLKFRPQIAGVDDQDQPWPQSSEDLLPAGLPGSVQGLENWTREKGGTSKVFSLAKALSTHYRPFALALLQPPDYTFAISRPLVHLTAVMDFYQYHSKSTSTPGFEDTASAVFDFFQVFFMQDPADTFDEMIRAKVDEMAPVFERLAAIISSFPGRSGSGPAPQDQWSEILIGIQLFLSLGGKRTTLDAGVAQLAQDMVDPVRDAVSGMAEARKGGCANLLCPKKIGSVYAKLCSKCDLIRFCGPECQQMAWKSPPLPHKAICAKIYALRILSLPRETWVALWKIQHDRVRSDELRSARTVNGNAVDMKLVTEIGKTLTAERAFKEFYRARYMFR</sequence>
<dbReference type="Gene3D" id="6.10.140.2220">
    <property type="match status" value="1"/>
</dbReference>
<proteinExistence type="predicted"/>
<protein>
    <recommendedName>
        <fullName evidence="5">MYND-type domain-containing protein</fullName>
    </recommendedName>
</protein>
<keyword evidence="7" id="KW-1185">Reference proteome</keyword>
<evidence type="ECO:0000256" key="4">
    <source>
        <dbReference type="PROSITE-ProRule" id="PRU00134"/>
    </source>
</evidence>
<evidence type="ECO:0000256" key="2">
    <source>
        <dbReference type="ARBA" id="ARBA00022771"/>
    </source>
</evidence>
<evidence type="ECO:0000313" key="6">
    <source>
        <dbReference type="EMBL" id="KAF6751417.1"/>
    </source>
</evidence>
<dbReference type="OrthoDB" id="3270372at2759"/>
<reference evidence="6 7" key="1">
    <citation type="submission" date="2020-07" db="EMBL/GenBank/DDBJ databases">
        <title>Comparative genomics of pyrophilous fungi reveals a link between fire events and developmental genes.</title>
        <authorList>
            <consortium name="DOE Joint Genome Institute"/>
            <person name="Steindorff A.S."/>
            <person name="Carver A."/>
            <person name="Calhoun S."/>
            <person name="Stillman K."/>
            <person name="Liu H."/>
            <person name="Lipzen A."/>
            <person name="Pangilinan J."/>
            <person name="Labutti K."/>
            <person name="Bruns T.D."/>
            <person name="Grigoriev I.V."/>
        </authorList>
    </citation>
    <scope>NUCLEOTIDE SEQUENCE [LARGE SCALE GENOMIC DNA]</scope>
    <source>
        <strain evidence="6 7">CBS 144469</strain>
    </source>
</reference>
<name>A0A8H6HS41_9AGAR</name>
<comment type="caution">
    <text evidence="6">The sequence shown here is derived from an EMBL/GenBank/DDBJ whole genome shotgun (WGS) entry which is preliminary data.</text>
</comment>
<evidence type="ECO:0000256" key="3">
    <source>
        <dbReference type="ARBA" id="ARBA00022833"/>
    </source>
</evidence>
<feature type="domain" description="MYND-type" evidence="5">
    <location>
        <begin position="286"/>
        <end position="330"/>
    </location>
</feature>
<organism evidence="6 7">
    <name type="scientific">Ephemerocybe angulata</name>
    <dbReference type="NCBI Taxonomy" id="980116"/>
    <lineage>
        <taxon>Eukaryota</taxon>
        <taxon>Fungi</taxon>
        <taxon>Dikarya</taxon>
        <taxon>Basidiomycota</taxon>
        <taxon>Agaricomycotina</taxon>
        <taxon>Agaricomycetes</taxon>
        <taxon>Agaricomycetidae</taxon>
        <taxon>Agaricales</taxon>
        <taxon>Agaricineae</taxon>
        <taxon>Psathyrellaceae</taxon>
        <taxon>Ephemerocybe</taxon>
    </lineage>
</organism>
<gene>
    <name evidence="6" type="ORF">DFP72DRAFT_1047739</name>
</gene>
<keyword evidence="2 4" id="KW-0863">Zinc-finger</keyword>
<keyword evidence="1" id="KW-0479">Metal-binding</keyword>
<dbReference type="SUPFAM" id="SSF144232">
    <property type="entry name" value="HIT/MYND zinc finger-like"/>
    <property type="match status" value="1"/>
</dbReference>
<evidence type="ECO:0000313" key="7">
    <source>
        <dbReference type="Proteomes" id="UP000521943"/>
    </source>
</evidence>
<keyword evidence="3" id="KW-0862">Zinc</keyword>